<dbReference type="Proteomes" id="UP000487882">
    <property type="component" value="Unassembled WGS sequence"/>
</dbReference>
<feature type="compositionally biased region" description="Low complexity" evidence="1">
    <location>
        <begin position="24"/>
        <end position="40"/>
    </location>
</feature>
<evidence type="ECO:0000256" key="1">
    <source>
        <dbReference type="SAM" id="MobiDB-lite"/>
    </source>
</evidence>
<dbReference type="RefSeq" id="WP_155588730.1">
    <property type="nucleotide sequence ID" value="NZ_WNLP01000004.1"/>
</dbReference>
<gene>
    <name evidence="3" type="ORF">GSD1FS_1136</name>
</gene>
<comment type="caution">
    <text evidence="3">The sequence shown here is derived from an EMBL/GenBank/DDBJ whole genome shotgun (WGS) entry which is preliminary data.</text>
</comment>
<feature type="compositionally biased region" description="Low complexity" evidence="1">
    <location>
        <begin position="130"/>
        <end position="180"/>
    </location>
</feature>
<reference evidence="3 4" key="1">
    <citation type="submission" date="2019-09" db="EMBL/GenBank/DDBJ databases">
        <title>Bifidobacterium canis sp. nov., isolated from the digestive tract of German Shepherd dog puppy.</title>
        <authorList>
            <person name="Bunesova V."/>
        </authorList>
    </citation>
    <scope>NUCLEOTIDE SEQUENCE [LARGE SCALE GENOMIC DNA]</scope>
    <source>
        <strain evidence="3 4">GSD1FS</strain>
    </source>
</reference>
<evidence type="ECO:0000313" key="4">
    <source>
        <dbReference type="Proteomes" id="UP000487882"/>
    </source>
</evidence>
<keyword evidence="2" id="KW-1133">Transmembrane helix</keyword>
<evidence type="ECO:0008006" key="5">
    <source>
        <dbReference type="Google" id="ProtNLM"/>
    </source>
</evidence>
<feature type="region of interest" description="Disordered" evidence="1">
    <location>
        <begin position="96"/>
        <end position="180"/>
    </location>
</feature>
<sequence>MSEQEQHDTNNTAPHTPDDDQRHAAQSTQASPASSNAPDAAQDDVKGLVLDGSFDDVPTSTKPSNGLEYGAMDNQYPSTYDPYIFGHPDADDALGEAAARAEAERGQTRSQHNANNARNTQQGAPYQTRNQPGQPNGMPYQPYGYGQQGQPNQQSSQQPNGQQQFNFNDPNLINNLNAMNPDDPAQNPLYGHWDPGAIIAFVFALIFPLPVLPAIFGWLSMRRTKVYHMKGYGLAVAAVVINVLFTIAWLYLLISGVSPNEYLNQMLDSMNLGNSGGDSVSA</sequence>
<dbReference type="AlphaFoldDB" id="A0A7K1J557"/>
<feature type="transmembrane region" description="Helical" evidence="2">
    <location>
        <begin position="197"/>
        <end position="219"/>
    </location>
</feature>
<feature type="region of interest" description="Disordered" evidence="1">
    <location>
        <begin position="1"/>
        <end position="73"/>
    </location>
</feature>
<accession>A0A7K1J557</accession>
<organism evidence="3 4">
    <name type="scientific">Bifidobacterium canis</name>
    <dbReference type="NCBI Taxonomy" id="2610880"/>
    <lineage>
        <taxon>Bacteria</taxon>
        <taxon>Bacillati</taxon>
        <taxon>Actinomycetota</taxon>
        <taxon>Actinomycetes</taxon>
        <taxon>Bifidobacteriales</taxon>
        <taxon>Bifidobacteriaceae</taxon>
        <taxon>Bifidobacterium</taxon>
    </lineage>
</organism>
<evidence type="ECO:0000313" key="3">
    <source>
        <dbReference type="EMBL" id="MUH59793.1"/>
    </source>
</evidence>
<proteinExistence type="predicted"/>
<name>A0A7K1J557_9BIFI</name>
<keyword evidence="2" id="KW-0812">Transmembrane</keyword>
<feature type="compositionally biased region" description="Polar residues" evidence="1">
    <location>
        <begin position="108"/>
        <end position="129"/>
    </location>
</feature>
<feature type="transmembrane region" description="Helical" evidence="2">
    <location>
        <begin position="231"/>
        <end position="254"/>
    </location>
</feature>
<dbReference type="EMBL" id="WNLP01000004">
    <property type="protein sequence ID" value="MUH59793.1"/>
    <property type="molecule type" value="Genomic_DNA"/>
</dbReference>
<protein>
    <recommendedName>
        <fullName evidence="5">DUF4190 domain-containing protein</fullName>
    </recommendedName>
</protein>
<keyword evidence="2" id="KW-0472">Membrane</keyword>
<evidence type="ECO:0000256" key="2">
    <source>
        <dbReference type="SAM" id="Phobius"/>
    </source>
</evidence>
<keyword evidence="4" id="KW-1185">Reference proteome</keyword>